<proteinExistence type="predicted"/>
<dbReference type="PANTHER" id="PTHR46641:SF2">
    <property type="entry name" value="FMRFAMIDE RECEPTOR"/>
    <property type="match status" value="1"/>
</dbReference>
<name>A0A0K2U3D4_LEPSM</name>
<keyword evidence="4 5" id="KW-0472">Membrane</keyword>
<accession>A0A0K2U3D4</accession>
<keyword evidence="3 5" id="KW-1133">Transmembrane helix</keyword>
<dbReference type="EMBL" id="HACA01015357">
    <property type="protein sequence ID" value="CDW32718.1"/>
    <property type="molecule type" value="Transcribed_RNA"/>
</dbReference>
<dbReference type="SUPFAM" id="SSF81321">
    <property type="entry name" value="Family A G protein-coupled receptor-like"/>
    <property type="match status" value="1"/>
</dbReference>
<evidence type="ECO:0000256" key="3">
    <source>
        <dbReference type="ARBA" id="ARBA00022989"/>
    </source>
</evidence>
<feature type="transmembrane region" description="Helical" evidence="5">
    <location>
        <begin position="92"/>
        <end position="117"/>
    </location>
</feature>
<feature type="transmembrane region" description="Helical" evidence="5">
    <location>
        <begin position="209"/>
        <end position="232"/>
    </location>
</feature>
<dbReference type="InterPro" id="IPR052954">
    <property type="entry name" value="GPCR-Ligand_Int"/>
</dbReference>
<feature type="domain" description="G-protein coupled receptors family 1 profile" evidence="6">
    <location>
        <begin position="40"/>
        <end position="234"/>
    </location>
</feature>
<keyword evidence="2 5" id="KW-0812">Transmembrane</keyword>
<dbReference type="OrthoDB" id="5959154at2759"/>
<evidence type="ECO:0000256" key="2">
    <source>
        <dbReference type="ARBA" id="ARBA00022692"/>
    </source>
</evidence>
<feature type="non-terminal residue" evidence="7">
    <location>
        <position position="234"/>
    </location>
</feature>
<dbReference type="InterPro" id="IPR017452">
    <property type="entry name" value="GPCR_Rhodpsn_7TM"/>
</dbReference>
<protein>
    <submittedName>
        <fullName evidence="7">FMRFamide receptorlike [Musca domestica]</fullName>
    </submittedName>
</protein>
<keyword evidence="7" id="KW-0675">Receptor</keyword>
<evidence type="ECO:0000256" key="5">
    <source>
        <dbReference type="SAM" id="Phobius"/>
    </source>
</evidence>
<dbReference type="GO" id="GO:0008528">
    <property type="term" value="F:G protein-coupled peptide receptor activity"/>
    <property type="evidence" value="ECO:0007669"/>
    <property type="project" value="InterPro"/>
</dbReference>
<feature type="transmembrane region" description="Helical" evidence="5">
    <location>
        <begin position="145"/>
        <end position="162"/>
    </location>
</feature>
<evidence type="ECO:0000256" key="1">
    <source>
        <dbReference type="ARBA" id="ARBA00004370"/>
    </source>
</evidence>
<feature type="transmembrane region" description="Helical" evidence="5">
    <location>
        <begin position="28"/>
        <end position="49"/>
    </location>
</feature>
<evidence type="ECO:0000313" key="7">
    <source>
        <dbReference type="EMBL" id="CDW32718.1"/>
    </source>
</evidence>
<comment type="subcellular location">
    <subcellularLocation>
        <location evidence="1">Membrane</location>
    </subcellularLocation>
</comment>
<evidence type="ECO:0000259" key="6">
    <source>
        <dbReference type="PROSITE" id="PS50262"/>
    </source>
</evidence>
<sequence length="234" mass="27132">FFNHYRAMNDTCPPEQHHEYFFWWKEGLATLIVGITGLIANSIAIPILLSKKLISIFNRLLVSLAIFDNIFLFCTLSETIRRNFHNSDLQTISFIYIFYPLQNISAVCSIYTTIGLAAERWLAVSRPVEYHLSVNANGARPWKRVTAYVAPILIFSIAYNIPKFFEVKPRVNVIYNQTEYDPIAKTHVVYNVTQMDFDLTGIRMNEDYVFYYVNVSRLIITGIIPLFSLSYLNM</sequence>
<dbReference type="AlphaFoldDB" id="A0A0K2U3D4"/>
<dbReference type="InterPro" id="IPR019427">
    <property type="entry name" value="7TM_GPCR_serpentine_rcpt_Srw"/>
</dbReference>
<dbReference type="PANTHER" id="PTHR46641">
    <property type="entry name" value="FMRFAMIDE RECEPTOR-RELATED"/>
    <property type="match status" value="1"/>
</dbReference>
<dbReference type="PROSITE" id="PS50262">
    <property type="entry name" value="G_PROTEIN_RECEP_F1_2"/>
    <property type="match status" value="1"/>
</dbReference>
<evidence type="ECO:0000256" key="4">
    <source>
        <dbReference type="ARBA" id="ARBA00023136"/>
    </source>
</evidence>
<organism evidence="7">
    <name type="scientific">Lepeophtheirus salmonis</name>
    <name type="common">Salmon louse</name>
    <name type="synonym">Caligus salmonis</name>
    <dbReference type="NCBI Taxonomy" id="72036"/>
    <lineage>
        <taxon>Eukaryota</taxon>
        <taxon>Metazoa</taxon>
        <taxon>Ecdysozoa</taxon>
        <taxon>Arthropoda</taxon>
        <taxon>Crustacea</taxon>
        <taxon>Multicrustacea</taxon>
        <taxon>Hexanauplia</taxon>
        <taxon>Copepoda</taxon>
        <taxon>Siphonostomatoida</taxon>
        <taxon>Caligidae</taxon>
        <taxon>Lepeophtheirus</taxon>
    </lineage>
</organism>
<dbReference type="Pfam" id="PF10324">
    <property type="entry name" value="7TM_GPCR_Srw"/>
    <property type="match status" value="1"/>
</dbReference>
<dbReference type="Gene3D" id="1.20.1070.10">
    <property type="entry name" value="Rhodopsin 7-helix transmembrane proteins"/>
    <property type="match status" value="1"/>
</dbReference>
<reference evidence="7" key="1">
    <citation type="submission" date="2014-05" db="EMBL/GenBank/DDBJ databases">
        <authorList>
            <person name="Chronopoulou M."/>
        </authorList>
    </citation>
    <scope>NUCLEOTIDE SEQUENCE</scope>
    <source>
        <tissue evidence="7">Whole organism</tissue>
    </source>
</reference>
<feature type="non-terminal residue" evidence="7">
    <location>
        <position position="1"/>
    </location>
</feature>
<dbReference type="GO" id="GO:0016020">
    <property type="term" value="C:membrane"/>
    <property type="evidence" value="ECO:0007669"/>
    <property type="project" value="UniProtKB-SubCell"/>
</dbReference>